<dbReference type="InterPro" id="IPR004088">
    <property type="entry name" value="KH_dom_type_1"/>
</dbReference>
<evidence type="ECO:0000256" key="2">
    <source>
        <dbReference type="PROSITE-ProRule" id="PRU00117"/>
    </source>
</evidence>
<dbReference type="CDD" id="cd22416">
    <property type="entry name" value="KH-I_Vigilin_rpt13"/>
    <property type="match status" value="1"/>
</dbReference>
<gene>
    <name evidence="4" type="ORF">LSAA_3705</name>
</gene>
<evidence type="ECO:0000313" key="5">
    <source>
        <dbReference type="Proteomes" id="UP000675881"/>
    </source>
</evidence>
<keyword evidence="1" id="KW-0677">Repeat</keyword>
<reference evidence="4" key="1">
    <citation type="submission" date="2021-02" db="EMBL/GenBank/DDBJ databases">
        <authorList>
            <person name="Bekaert M."/>
        </authorList>
    </citation>
    <scope>NUCLEOTIDE SEQUENCE</scope>
    <source>
        <strain evidence="4">IoA-00</strain>
    </source>
</reference>
<dbReference type="PROSITE" id="PS50084">
    <property type="entry name" value="KH_TYPE_1"/>
    <property type="match status" value="3"/>
</dbReference>
<dbReference type="InterPro" id="IPR004087">
    <property type="entry name" value="KH_dom"/>
</dbReference>
<dbReference type="EMBL" id="HG994591">
    <property type="protein sequence ID" value="CAF2815022.1"/>
    <property type="molecule type" value="Genomic_DNA"/>
</dbReference>
<dbReference type="CDD" id="cd22417">
    <property type="entry name" value="KH-I_Vigilin_rpt14"/>
    <property type="match status" value="1"/>
</dbReference>
<feature type="domain" description="K Homology" evidence="3">
    <location>
        <begin position="1"/>
        <end position="61"/>
    </location>
</feature>
<organism evidence="4 5">
    <name type="scientific">Lepeophtheirus salmonis</name>
    <name type="common">Salmon louse</name>
    <name type="synonym">Caligus salmonis</name>
    <dbReference type="NCBI Taxonomy" id="72036"/>
    <lineage>
        <taxon>Eukaryota</taxon>
        <taxon>Metazoa</taxon>
        <taxon>Ecdysozoa</taxon>
        <taxon>Arthropoda</taxon>
        <taxon>Crustacea</taxon>
        <taxon>Multicrustacea</taxon>
        <taxon>Hexanauplia</taxon>
        <taxon>Copepoda</taxon>
        <taxon>Siphonostomatoida</taxon>
        <taxon>Caligidae</taxon>
        <taxon>Lepeophtheirus</taxon>
    </lineage>
</organism>
<dbReference type="AlphaFoldDB" id="A0A7R8H2J0"/>
<name>A0A7R8H2J0_LEPSM</name>
<proteinExistence type="predicted"/>
<dbReference type="InterPro" id="IPR036612">
    <property type="entry name" value="KH_dom_type_1_sf"/>
</dbReference>
<dbReference type="Pfam" id="PF00013">
    <property type="entry name" value="KH_1"/>
    <property type="match status" value="3"/>
</dbReference>
<evidence type="ECO:0000313" key="4">
    <source>
        <dbReference type="EMBL" id="CAF2815022.1"/>
    </source>
</evidence>
<evidence type="ECO:0000256" key="1">
    <source>
        <dbReference type="ARBA" id="ARBA00022737"/>
    </source>
</evidence>
<dbReference type="Gene3D" id="3.30.1370.10">
    <property type="entry name" value="K Homology domain, type 1"/>
    <property type="match status" value="5"/>
</dbReference>
<dbReference type="SUPFAM" id="SSF54791">
    <property type="entry name" value="Eukaryotic type KH-domain (KH-domain type I)"/>
    <property type="match status" value="4"/>
</dbReference>
<keyword evidence="2" id="KW-0694">RNA-binding</keyword>
<evidence type="ECO:0000259" key="3">
    <source>
        <dbReference type="SMART" id="SM00322"/>
    </source>
</evidence>
<dbReference type="SMART" id="SM00322">
    <property type="entry name" value="KH"/>
    <property type="match status" value="3"/>
</dbReference>
<dbReference type="PANTHER" id="PTHR10627:SF31">
    <property type="entry name" value="DODECA-SATELLITE-BINDING PROTEIN 1, ISOFORM A"/>
    <property type="match status" value="1"/>
</dbReference>
<dbReference type="OrthoDB" id="10027144at2759"/>
<keyword evidence="5" id="KW-1185">Reference proteome</keyword>
<dbReference type="GO" id="GO:0010468">
    <property type="term" value="P:regulation of gene expression"/>
    <property type="evidence" value="ECO:0007669"/>
    <property type="project" value="UniProtKB-ARBA"/>
</dbReference>
<dbReference type="PANTHER" id="PTHR10627">
    <property type="entry name" value="SCP160"/>
    <property type="match status" value="1"/>
</dbReference>
<dbReference type="GO" id="GO:0003729">
    <property type="term" value="F:mRNA binding"/>
    <property type="evidence" value="ECO:0007669"/>
    <property type="project" value="TreeGrafter"/>
</dbReference>
<feature type="domain" description="K Homology" evidence="3">
    <location>
        <begin position="247"/>
        <end position="315"/>
    </location>
</feature>
<feature type="domain" description="K Homology" evidence="3">
    <location>
        <begin position="327"/>
        <end position="396"/>
    </location>
</feature>
<dbReference type="CDD" id="cd22411">
    <property type="entry name" value="KH-I_Vigilin_rpt8"/>
    <property type="match status" value="1"/>
</dbReference>
<accession>A0A7R8H2J0</accession>
<sequence>MFKEFHKYVIGKGGTTVRKIRAETETRVDIPVPGSDSDVITLTGRKSNVEKAYQLLLKLQSEIENIIVSEVAIPPKIHNTEYPWFFPPFDSGSDKVVIRGPKEDVEKAKKMLLDLSSEKTIKAGVNIQGIRDRTGTKEAVAAAKKELEKKVKDLDNVVEDSMIVEPKFHRYLLLEGVNDKVTLKGAKDCVEAARNRINEIVMDLESEVTIECAIPQAHHRTVMGPRGSKIQKSENCVEAAEALKQLVPITIQVDVPFEFHRYVIGQKGTGVRQLMSDNDVNIIVPPSDKHSDCITVVGTLVNVEKARESIRQRVEEFEKEKLDKMLKSFEIIINIKPEFHPKIIGRKGSVIQQLRSEHDVNIQLPKKDSSECDVITITGYEDRVNMAKDAILKIEDAELVYEKLCQISGLILSYPVTVMCDRNQVVVIGKENDVLDCKDHLLNLEEEYLQDIQENDWMEEYIKPVSVDSMPDTPKPSRGFEVAKGAPWHGVSDEAFPTLSGNNGMAVPVAPVTHRRKQCIYFCTNDHGIDREVEEFIGERVCGLCYRFSGGETPQPYQNTKGCANDSELLLFFQEVSFKNLSLFNPFELFKSARNSNCDIRQREFPFAASRYFEYEKVFADYRVALLRLNALLRRIDEHLTNSEIATSMLGVKLFFFKLAIARIEADDLRILTNIAFGGAVCERNESVESSPPGFEPTLPRLTPPYYHHSGETKETCSALRCKESHWNKKFLVKALSQILSEIEPERIAPPQGEISVRGLKLDTCTDELMYDLASKFEKFNHDCASLSRRDIVSLASLIFDTQVGQNFKYKDTEAAKEAVKVFTKWGDQILLMKDLCFPRYNAGSMKGLALFRDASKVGMGVAVYVVVEN</sequence>
<protein>
    <submittedName>
        <fullName evidence="4">(salmon louse) hypothetical protein</fullName>
    </submittedName>
</protein>
<dbReference type="Proteomes" id="UP000675881">
    <property type="component" value="Chromosome 12"/>
</dbReference>